<evidence type="ECO:0000256" key="1">
    <source>
        <dbReference type="SAM" id="MobiDB-lite"/>
    </source>
</evidence>
<comment type="caution">
    <text evidence="2">The sequence shown here is derived from an EMBL/GenBank/DDBJ whole genome shotgun (WGS) entry which is preliminary data.</text>
</comment>
<dbReference type="EMBL" id="JACJJC010000018">
    <property type="protein sequence ID" value="MBM6704768.1"/>
    <property type="molecule type" value="Genomic_DNA"/>
</dbReference>
<dbReference type="Pfam" id="PF13384">
    <property type="entry name" value="HTH_23"/>
    <property type="match status" value="1"/>
</dbReference>
<reference evidence="2 3" key="1">
    <citation type="journal article" date="2021" name="Sci. Rep.">
        <title>The distribution of antibiotic resistance genes in chicken gut microbiota commensals.</title>
        <authorList>
            <person name="Juricova H."/>
            <person name="Matiasovicova J."/>
            <person name="Kubasova T."/>
            <person name="Cejkova D."/>
            <person name="Rychlik I."/>
        </authorList>
    </citation>
    <scope>NUCLEOTIDE SEQUENCE [LARGE SCALE GENOMIC DNA]</scope>
    <source>
        <strain evidence="2 3">An829</strain>
    </source>
</reference>
<feature type="compositionally biased region" description="Polar residues" evidence="1">
    <location>
        <begin position="7"/>
        <end position="18"/>
    </location>
</feature>
<evidence type="ECO:0000313" key="2">
    <source>
        <dbReference type="EMBL" id="MBM6704768.1"/>
    </source>
</evidence>
<protein>
    <submittedName>
        <fullName evidence="2">Helix-turn-helix domain-containing protein</fullName>
    </submittedName>
</protein>
<proteinExistence type="predicted"/>
<keyword evidence="3" id="KW-1185">Reference proteome</keyword>
<feature type="region of interest" description="Disordered" evidence="1">
    <location>
        <begin position="1"/>
        <end position="26"/>
    </location>
</feature>
<dbReference type="Proteomes" id="UP000715095">
    <property type="component" value="Unassembled WGS sequence"/>
</dbReference>
<name>A0ABS2DVL3_9BURK</name>
<accession>A0ABS2DVL3</accession>
<evidence type="ECO:0000313" key="3">
    <source>
        <dbReference type="Proteomes" id="UP000715095"/>
    </source>
</evidence>
<gene>
    <name evidence="2" type="ORF">H6A60_09760</name>
</gene>
<organism evidence="2 3">
    <name type="scientific">Sutterella massiliensis</name>
    <dbReference type="NCBI Taxonomy" id="1816689"/>
    <lineage>
        <taxon>Bacteria</taxon>
        <taxon>Pseudomonadati</taxon>
        <taxon>Pseudomonadota</taxon>
        <taxon>Betaproteobacteria</taxon>
        <taxon>Burkholderiales</taxon>
        <taxon>Sutterellaceae</taxon>
        <taxon>Sutterella</taxon>
    </lineage>
</organism>
<sequence length="123" mass="13782">MPIGKTRFTTRGSATQDDSPPLRIRPEFPSAQKRRAALKLFEAGIGYKSAAALLGLSAYTVRDWHRSFKKGTFKVDLNPNQYRHAPETKARVIALRAEGRSWREVSEMTGVNISTCRCWVVSG</sequence>
<dbReference type="RefSeq" id="WP_205104055.1">
    <property type="nucleotide sequence ID" value="NZ_JACJJC010000018.1"/>
</dbReference>